<sequence length="89" mass="9361">MGSDSGDAQAKDMSVVVREARPSSISTDLMLKTSVSSGLFFPQAASSIISETASAEPADHAMSSWPVDGHDIFCSSFVDLRPACFSSED</sequence>
<accession>A0ABP0UY20</accession>
<reference evidence="1" key="1">
    <citation type="submission" date="2024-02" db="EMBL/GenBank/DDBJ databases">
        <authorList>
            <consortium name="ELIXIR-Norway"/>
            <consortium name="Elixir Norway"/>
        </authorList>
    </citation>
    <scope>NUCLEOTIDE SEQUENCE</scope>
</reference>
<evidence type="ECO:0000313" key="2">
    <source>
        <dbReference type="Proteomes" id="UP001497512"/>
    </source>
</evidence>
<dbReference type="EMBL" id="OZ019900">
    <property type="protein sequence ID" value="CAK9233412.1"/>
    <property type="molecule type" value="Genomic_DNA"/>
</dbReference>
<dbReference type="Proteomes" id="UP001497512">
    <property type="component" value="Chromosome 8"/>
</dbReference>
<evidence type="ECO:0000313" key="1">
    <source>
        <dbReference type="EMBL" id="CAK9233412.1"/>
    </source>
</evidence>
<name>A0ABP0UY20_9BRYO</name>
<keyword evidence="2" id="KW-1185">Reference proteome</keyword>
<organism evidence="1 2">
    <name type="scientific">Sphagnum troendelagicum</name>
    <dbReference type="NCBI Taxonomy" id="128251"/>
    <lineage>
        <taxon>Eukaryota</taxon>
        <taxon>Viridiplantae</taxon>
        <taxon>Streptophyta</taxon>
        <taxon>Embryophyta</taxon>
        <taxon>Bryophyta</taxon>
        <taxon>Sphagnophytina</taxon>
        <taxon>Sphagnopsida</taxon>
        <taxon>Sphagnales</taxon>
        <taxon>Sphagnaceae</taxon>
        <taxon>Sphagnum</taxon>
    </lineage>
</organism>
<proteinExistence type="predicted"/>
<gene>
    <name evidence="1" type="ORF">CSSPTR1EN2_LOCUS21473</name>
</gene>
<protein>
    <submittedName>
        <fullName evidence="1">Uncharacterized protein</fullName>
    </submittedName>
</protein>